<dbReference type="EMBL" id="LGRX02035851">
    <property type="protein sequence ID" value="KAK3232921.1"/>
    <property type="molecule type" value="Genomic_DNA"/>
</dbReference>
<accession>A0AAE0BAN9</accession>
<feature type="domain" description="Mutator-like transposase" evidence="2">
    <location>
        <begin position="22"/>
        <end position="197"/>
    </location>
</feature>
<feature type="region of interest" description="Disordered" evidence="1">
    <location>
        <begin position="202"/>
        <end position="241"/>
    </location>
</feature>
<feature type="compositionally biased region" description="Basic residues" evidence="1">
    <location>
        <begin position="497"/>
        <end position="509"/>
    </location>
</feature>
<feature type="compositionally biased region" description="Basic and acidic residues" evidence="1">
    <location>
        <begin position="510"/>
        <end position="523"/>
    </location>
</feature>
<dbReference type="Pfam" id="PF20700">
    <property type="entry name" value="Mutator"/>
    <property type="match status" value="1"/>
</dbReference>
<reference evidence="3 5" key="1">
    <citation type="journal article" date="2015" name="Genome Biol. Evol.">
        <title>Comparative Genomics of a Bacterivorous Green Alga Reveals Evolutionary Causalities and Consequences of Phago-Mixotrophic Mode of Nutrition.</title>
        <authorList>
            <person name="Burns J.A."/>
            <person name="Paasch A."/>
            <person name="Narechania A."/>
            <person name="Kim E."/>
        </authorList>
    </citation>
    <scope>NUCLEOTIDE SEQUENCE [LARGE SCALE GENOMIC DNA]</scope>
    <source>
        <strain evidence="3">PLY_AMNH</strain>
    </source>
</reference>
<proteinExistence type="predicted"/>
<keyword evidence="5" id="KW-1185">Reference proteome</keyword>
<evidence type="ECO:0000313" key="3">
    <source>
        <dbReference type="EMBL" id="KAK3232921.1"/>
    </source>
</evidence>
<comment type="caution">
    <text evidence="3">The sequence shown here is derived from an EMBL/GenBank/DDBJ whole genome shotgun (WGS) entry which is preliminary data.</text>
</comment>
<evidence type="ECO:0000256" key="1">
    <source>
        <dbReference type="SAM" id="MobiDB-lite"/>
    </source>
</evidence>
<dbReference type="EMBL" id="LGRX02014433">
    <property type="protein sequence ID" value="KAK3264628.1"/>
    <property type="molecule type" value="Genomic_DNA"/>
</dbReference>
<sequence length="774" mass="83767">MYSAMLAGDLNIVHTSVGPKITISGLAQVVHFKCSYCQHTCTFETSKPFPDYERLSEINVLQAVGEQAAGLGPRKVEKFLTTLGIPYTLHRTNHAQHQHRVGQVVMTMAKESCQAALEKEVRLSMEATQKGLVHGDMVHLCCTGDQTWPTRGSGRAYSSYCGVFTVMGCFSGNIIFSALFDKMCTTCERHEKLLKRQKPTTTTAIGPRSVVGATHPQSARGPRKARALPPSSLPFPTTPRRPGLLPGYPDHICYRGATSIYGGREPSYRGSSKAQEPKGAVMAQRDIGRYCMPVGSDLEGMSCRIRYFTADEDSAMIAAMNGISPMHTDIPEDLTPVDKNSDPNHLQKHVYEEMEAEKKKWKLEVTTARTNWEKATRRASLGAEAAAPQAAVGAEAVASQAVVGAEAAASQAAVGAEAAASQAAVGAEAAASQAAVGAEAAASQAAVGDEAAASQAAVGAEVAAPQAAVGAEAAAPQAVVGAEAAASQAAVGDEGKGKKKGRTKGKGKKKEKDDGPPKWKDGPFSKSNIDYFNKMYRYVVKGVAAVEDLPAFGTVEDKIKFIQGALLNMVDHAFNRDPEHLGCKKHRNPMPDGTWQSWCGVEGGDPEYRTHLPGGKWLEGEEYYRRVRKVILANASPQQIKKQLHNFNTNAIEGWNGMFYHAYLPGGKGQQTGQGAIFHYSAANCICSKNDGQSYRQTVVSRLGMDVPFSMKGLDLEQYAIRVKAAEERRSRTHKRRRLQRKEEADKRSQYASCQDATNDSRGRSIVRNLEEEI</sequence>
<evidence type="ECO:0000313" key="4">
    <source>
        <dbReference type="EMBL" id="KAK3264628.1"/>
    </source>
</evidence>
<name>A0AAE0BAN9_9CHLO</name>
<feature type="region of interest" description="Disordered" evidence="1">
    <location>
        <begin position="729"/>
        <end position="774"/>
    </location>
</feature>
<dbReference type="Proteomes" id="UP001190700">
    <property type="component" value="Unassembled WGS sequence"/>
</dbReference>
<evidence type="ECO:0000259" key="2">
    <source>
        <dbReference type="Pfam" id="PF20700"/>
    </source>
</evidence>
<reference evidence="3" key="2">
    <citation type="submission" date="2023-06" db="EMBL/GenBank/DDBJ databases">
        <title>Long-read-based genome assembly of the green algal bacterivore Cymbomonas tetramitiformis.</title>
        <authorList>
            <person name="Gyaltshen Y."/>
            <person name="Rozenberg A."/>
            <person name="Paasch A."/>
            <person name="Burns J.A."/>
            <person name="Warring S."/>
            <person name="Larson R."/>
            <person name="Maurer-Alcala X."/>
            <person name="Dacks J."/>
            <person name="Kim E."/>
        </authorList>
    </citation>
    <scope>NUCLEOTIDE SEQUENCE</scope>
    <source>
        <strain evidence="3">PLY_AMNH</strain>
    </source>
</reference>
<gene>
    <name evidence="4" type="ORF">CYMTET_26645</name>
    <name evidence="3" type="ORF">CYMTET_56756</name>
</gene>
<evidence type="ECO:0000313" key="5">
    <source>
        <dbReference type="Proteomes" id="UP001190700"/>
    </source>
</evidence>
<feature type="region of interest" description="Disordered" evidence="1">
    <location>
        <begin position="490"/>
        <end position="524"/>
    </location>
</feature>
<dbReference type="AlphaFoldDB" id="A0AAE0BAN9"/>
<feature type="compositionally biased region" description="Basic residues" evidence="1">
    <location>
        <begin position="731"/>
        <end position="740"/>
    </location>
</feature>
<organism evidence="3 5">
    <name type="scientific">Cymbomonas tetramitiformis</name>
    <dbReference type="NCBI Taxonomy" id="36881"/>
    <lineage>
        <taxon>Eukaryota</taxon>
        <taxon>Viridiplantae</taxon>
        <taxon>Chlorophyta</taxon>
        <taxon>Pyramimonadophyceae</taxon>
        <taxon>Pyramimonadales</taxon>
        <taxon>Pyramimonadaceae</taxon>
        <taxon>Cymbomonas</taxon>
    </lineage>
</organism>
<protein>
    <recommendedName>
        <fullName evidence="2">Mutator-like transposase domain-containing protein</fullName>
    </recommendedName>
</protein>
<feature type="compositionally biased region" description="Basic and acidic residues" evidence="1">
    <location>
        <begin position="759"/>
        <end position="774"/>
    </location>
</feature>
<dbReference type="InterPro" id="IPR049012">
    <property type="entry name" value="Mutator_transp_dom"/>
</dbReference>